<dbReference type="InterPro" id="IPR036770">
    <property type="entry name" value="Ankyrin_rpt-contain_sf"/>
</dbReference>
<protein>
    <submittedName>
        <fullName evidence="2">Uncharacterized protein</fullName>
    </submittedName>
</protein>
<accession>A0AAN8RPE1</accession>
<proteinExistence type="predicted"/>
<organism evidence="2 3">
    <name type="scientific">Arthrobotrys conoides</name>
    <dbReference type="NCBI Taxonomy" id="74498"/>
    <lineage>
        <taxon>Eukaryota</taxon>
        <taxon>Fungi</taxon>
        <taxon>Dikarya</taxon>
        <taxon>Ascomycota</taxon>
        <taxon>Pezizomycotina</taxon>
        <taxon>Orbiliomycetes</taxon>
        <taxon>Orbiliales</taxon>
        <taxon>Orbiliaceae</taxon>
        <taxon>Arthrobotrys</taxon>
    </lineage>
</organism>
<sequence length="1002" mass="112824">MAGPSGTQRGGTQDEVCTLGAVKVCTPPSFSPVLTFSDPPKPKIPYSILYRLPIVLSEASFNALFQHSPSDKSKEVSSAKPHPSLALLRVIIFRLSNNLFEIKDISRLLDSVDRLGYRDALKQLLALKTVSTEAACYNLIDILYERSDGELILHIRATYPDFEYNLYRTAWNTMEKLSECRDGPHFLGYGVGEMQQCDRFHLFFGALIRDGSKVLSSQSALGSNALEFQLSKSLRLILNHIERYGARPASVEYARLLLLLCEEFLEDLGLFFELWDPIKIPAGEIESLRPYELYMPLATTGVFGLEALSRQGFQHGKKLLLLRASIEKDYQLFQACVETFYPTWGSEGPIYLLSFNNDSSGDFLDFRTQEVLWEIAGDISCWRCFHSIDGDYESTRDCSELYATDDEENDSTVKAEARVWVAYYDLLIYIAIIRQDLMHEILEHLWKRRQNLWLPPPDDSAQEYTKGNFEESLLRTIKKVSIGKRTIFREKDQQQTVLSFKYPLSFLGGLSFSQTLGLVRKIISCAGEDGRGQMMEYLAKQLFSPEPDLEDDIDQDQLRSLIQVLQENGFHLDRVLPHDNVCQPDQMGFIGDLGAVEAKGEQRPVYVSFRKSSPWLFSTLLSCGAALYNLQDSFQLESNNEVRINEVFLLAAQNQDYEAISRLWGSRIILLKPETNSVEPFINNIINTIMQGESDTATDIAFLYAHLASPDGPPKFVYCLRGALESKLDSQPGSLTTNDLAIANFCKSVLLAPVASLSAVGDWYSDSNHNLICNKRVTDCIKLVISDGLKNILYSGCVEGVMVKAISEDRVGLVQEFLKDSRVIQVLKEKNFFQSFRVYIIHACRSSLGSLKLLLAASSVSVEDLYRLGIEPLHNAIYSSQFNTIIYLLSEGANIYAREKISPSLREEYVLNSKTAVETAVYNAQIDTVALFLEVHPGCAEHALSAAIKYRKPHVEKHVRNWMAERDEMGFTVTAVNPSDQVPEALAQLGFTNDVLKQIDST</sequence>
<reference evidence="2 3" key="1">
    <citation type="submission" date="2019-10" db="EMBL/GenBank/DDBJ databases">
        <authorList>
            <person name="Palmer J.M."/>
        </authorList>
    </citation>
    <scope>NUCLEOTIDE SEQUENCE [LARGE SCALE GENOMIC DNA]</scope>
    <source>
        <strain evidence="2 3">TWF506</strain>
    </source>
</reference>
<evidence type="ECO:0000313" key="3">
    <source>
        <dbReference type="Proteomes" id="UP001307849"/>
    </source>
</evidence>
<keyword evidence="1" id="KW-0040">ANK repeat</keyword>
<feature type="repeat" description="ANK" evidence="1">
    <location>
        <begin position="868"/>
        <end position="900"/>
    </location>
</feature>
<comment type="caution">
    <text evidence="2">The sequence shown here is derived from an EMBL/GenBank/DDBJ whole genome shotgun (WGS) entry which is preliminary data.</text>
</comment>
<dbReference type="InterPro" id="IPR002110">
    <property type="entry name" value="Ankyrin_rpt"/>
</dbReference>
<dbReference type="EMBL" id="JAVHJM010000014">
    <property type="protein sequence ID" value="KAK6498263.1"/>
    <property type="molecule type" value="Genomic_DNA"/>
</dbReference>
<evidence type="ECO:0000313" key="2">
    <source>
        <dbReference type="EMBL" id="KAK6498263.1"/>
    </source>
</evidence>
<dbReference type="SUPFAM" id="SSF48403">
    <property type="entry name" value="Ankyrin repeat"/>
    <property type="match status" value="1"/>
</dbReference>
<dbReference type="Proteomes" id="UP001307849">
    <property type="component" value="Unassembled WGS sequence"/>
</dbReference>
<dbReference type="Gene3D" id="1.25.40.20">
    <property type="entry name" value="Ankyrin repeat-containing domain"/>
    <property type="match status" value="1"/>
</dbReference>
<gene>
    <name evidence="2" type="ORF">TWF506_004502</name>
</gene>
<evidence type="ECO:0000256" key="1">
    <source>
        <dbReference type="PROSITE-ProRule" id="PRU00023"/>
    </source>
</evidence>
<dbReference type="PROSITE" id="PS50088">
    <property type="entry name" value="ANK_REPEAT"/>
    <property type="match status" value="1"/>
</dbReference>
<dbReference type="AlphaFoldDB" id="A0AAN8RPE1"/>
<keyword evidence="3" id="KW-1185">Reference proteome</keyword>
<dbReference type="PROSITE" id="PS50297">
    <property type="entry name" value="ANK_REP_REGION"/>
    <property type="match status" value="1"/>
</dbReference>
<name>A0AAN8RPE1_9PEZI</name>